<organism evidence="3 4">
    <name type="scientific">Campylobacter insulaenigrae NCTC 12927</name>
    <dbReference type="NCBI Taxonomy" id="1031564"/>
    <lineage>
        <taxon>Bacteria</taxon>
        <taxon>Pseudomonadati</taxon>
        <taxon>Campylobacterota</taxon>
        <taxon>Epsilonproteobacteria</taxon>
        <taxon>Campylobacterales</taxon>
        <taxon>Campylobacteraceae</taxon>
        <taxon>Campylobacter</taxon>
    </lineage>
</organism>
<dbReference type="EMBL" id="CP007770">
    <property type="protein sequence ID" value="AJC88208.1"/>
    <property type="molecule type" value="Genomic_DNA"/>
</dbReference>
<dbReference type="InterPro" id="IPR036249">
    <property type="entry name" value="Thioredoxin-like_sf"/>
</dbReference>
<dbReference type="SUPFAM" id="SSF52833">
    <property type="entry name" value="Thioredoxin-like"/>
    <property type="match status" value="1"/>
</dbReference>
<dbReference type="HOGENOM" id="CLU_098241_0_0_7"/>
<dbReference type="Pfam" id="PF13098">
    <property type="entry name" value="Thioredoxin_2"/>
    <property type="match status" value="1"/>
</dbReference>
<keyword evidence="1" id="KW-0732">Signal</keyword>
<proteinExistence type="predicted"/>
<evidence type="ECO:0000313" key="3">
    <source>
        <dbReference type="EMBL" id="AJC88208.1"/>
    </source>
</evidence>
<dbReference type="RefSeq" id="WP_039650781.1">
    <property type="nucleotide sequence ID" value="NZ_CP007770.1"/>
</dbReference>
<evidence type="ECO:0000259" key="2">
    <source>
        <dbReference type="Pfam" id="PF13098"/>
    </source>
</evidence>
<dbReference type="PANTHER" id="PTHR35272:SF3">
    <property type="entry name" value="THIOL:DISULFIDE INTERCHANGE PROTEIN DSBC"/>
    <property type="match status" value="1"/>
</dbReference>
<dbReference type="InterPro" id="IPR012336">
    <property type="entry name" value="Thioredoxin-like_fold"/>
</dbReference>
<feature type="chain" id="PRO_5002052917" evidence="1">
    <location>
        <begin position="17"/>
        <end position="237"/>
    </location>
</feature>
<name>A0A0A8H232_9BACT</name>
<accession>A0A0A8H232</accession>
<feature type="domain" description="Thioredoxin-like fold" evidence="2">
    <location>
        <begin position="124"/>
        <end position="233"/>
    </location>
</feature>
<dbReference type="PANTHER" id="PTHR35272">
    <property type="entry name" value="THIOL:DISULFIDE INTERCHANGE PROTEIN DSBC-RELATED"/>
    <property type="match status" value="1"/>
</dbReference>
<dbReference type="GeneID" id="74432034"/>
<dbReference type="Proteomes" id="UP000031163">
    <property type="component" value="Chromosome"/>
</dbReference>
<evidence type="ECO:0000256" key="1">
    <source>
        <dbReference type="SAM" id="SignalP"/>
    </source>
</evidence>
<evidence type="ECO:0000313" key="4">
    <source>
        <dbReference type="Proteomes" id="UP000031163"/>
    </source>
</evidence>
<dbReference type="Gene3D" id="3.40.30.10">
    <property type="entry name" value="Glutaredoxin"/>
    <property type="match status" value="1"/>
</dbReference>
<feature type="signal peptide" evidence="1">
    <location>
        <begin position="1"/>
        <end position="16"/>
    </location>
</feature>
<dbReference type="InterPro" id="IPR051470">
    <property type="entry name" value="Thiol:disulfide_interchange"/>
</dbReference>
<dbReference type="AlphaFoldDB" id="A0A0A8H232"/>
<gene>
    <name evidence="3" type="ORF">CINS_1252</name>
</gene>
<sequence>MKKSLALLTLASSLFAANNEEIINFFKKNPNLSNANITIASREKIEDSNFEAVMVNFDFSGKNFQEIVFTDGNFITTELIDLKKERFYSQVFQAKLMEKQQAEFSKKALVELQKENMFISLGDKNKPLLYVFSDPECPYCRMHLEKIEDTLKTHQVKFILTPIHDISAFEKSALIYKESKNAKDDAQKIAIMKKYYDKNLKEYNKPSNAEVNEVKNTFEKYSKLGLRAVPTIINAQK</sequence>
<reference evidence="3 4" key="1">
    <citation type="journal article" date="2014" name="Genome Biol. Evol.">
        <title>Comparative Genomics of the Campylobacter lari Group.</title>
        <authorList>
            <person name="Miller W.G."/>
            <person name="Yee E."/>
            <person name="Chapman M.H."/>
            <person name="Smith T.P."/>
            <person name="Bono J.L."/>
            <person name="Huynh S."/>
            <person name="Parker C.T."/>
            <person name="Vandamme P."/>
            <person name="Luong K."/>
            <person name="Korlach J."/>
        </authorList>
    </citation>
    <scope>NUCLEOTIDE SEQUENCE [LARGE SCALE GENOMIC DNA]</scope>
    <source>
        <strain evidence="3 4">NCTC 12927</strain>
    </source>
</reference>
<protein>
    <submittedName>
        <fullName evidence="3">Putative thioredoxin-like protein, DsbA family</fullName>
    </submittedName>
</protein>
<dbReference type="STRING" id="1031564.CINS_1252"/>
<dbReference type="KEGG" id="cis:CINS_1252"/>